<reference evidence="2 3" key="1">
    <citation type="submission" date="2023-10" db="EMBL/GenBank/DDBJ databases">
        <title>Genome Sequence of the Siphoviridae Staphylococcus aureus Phage MVC_VPHSA1.</title>
        <authorList>
            <person name="Deepak S.J."/>
            <person name="Porteen K."/>
            <person name="Wilfred R."/>
            <person name="Anbazhagan S."/>
            <person name="Elango A."/>
            <person name="Senthil Kumar T."/>
            <person name="Narendra B."/>
            <person name="Sureshkannan S."/>
            <person name="Nithya Quintoil M."/>
            <person name="Charley C.A."/>
            <person name="Teresa S."/>
            <person name="Raghavendra A.G."/>
        </authorList>
    </citation>
    <scope>NUCLEOTIDE SEQUENCE [LARGE SCALE GENOMIC DNA]</scope>
</reference>
<proteinExistence type="predicted"/>
<gene>
    <name evidence="2" type="ORF">FBHYGVHD_CDS0044</name>
</gene>
<dbReference type="Proteomes" id="UP001322219">
    <property type="component" value="Segment"/>
</dbReference>
<protein>
    <submittedName>
        <fullName evidence="2">Uncharacterized protein</fullName>
    </submittedName>
</protein>
<accession>A0ABZ0QZM7</accession>
<evidence type="ECO:0000256" key="1">
    <source>
        <dbReference type="SAM" id="MobiDB-lite"/>
    </source>
</evidence>
<evidence type="ECO:0000313" key="3">
    <source>
        <dbReference type="Proteomes" id="UP001322219"/>
    </source>
</evidence>
<feature type="compositionally biased region" description="Pro residues" evidence="1">
    <location>
        <begin position="76"/>
        <end position="92"/>
    </location>
</feature>
<feature type="region of interest" description="Disordered" evidence="1">
    <location>
        <begin position="73"/>
        <end position="92"/>
    </location>
</feature>
<keyword evidence="3" id="KW-1185">Reference proteome</keyword>
<dbReference type="EMBL" id="OR670591">
    <property type="protein sequence ID" value="WPF64891.1"/>
    <property type="molecule type" value="Genomic_DNA"/>
</dbReference>
<organism evidence="2 3">
    <name type="scientific">Staphylococcus phage MVC_VPHSA1</name>
    <dbReference type="NCBI Taxonomy" id="3088876"/>
    <lineage>
        <taxon>Viruses</taxon>
        <taxon>Duplodnaviria</taxon>
        <taxon>Heunggongvirae</taxon>
        <taxon>Uroviricota</taxon>
        <taxon>Caudoviricetes</taxon>
        <taxon>Ehrlichviridae</taxon>
        <taxon>Chennaivirus</taxon>
        <taxon>Chennaivirus MVCVPHSA1</taxon>
    </lineage>
</organism>
<name>A0ABZ0QZM7_9CAUD</name>
<sequence>MGVTTEFIEQLKLNVRNLKDAQAMCRHRIAEQEEILAQVKAECDAKIDRENQDIAYKQREIDNLEFTIKLLESQLPPEPPAGESPPPANGPQ</sequence>
<evidence type="ECO:0000313" key="2">
    <source>
        <dbReference type="EMBL" id="WPF64891.1"/>
    </source>
</evidence>